<name>A0A2V4BWP8_9FLAO</name>
<evidence type="ECO:0000313" key="1">
    <source>
        <dbReference type="EMBL" id="PXY42283.1"/>
    </source>
</evidence>
<organism evidence="1 2">
    <name type="scientific">Flavobacterium cheongpyeongense</name>
    <dbReference type="NCBI Taxonomy" id="2212651"/>
    <lineage>
        <taxon>Bacteria</taxon>
        <taxon>Pseudomonadati</taxon>
        <taxon>Bacteroidota</taxon>
        <taxon>Flavobacteriia</taxon>
        <taxon>Flavobacteriales</taxon>
        <taxon>Flavobacteriaceae</taxon>
        <taxon>Flavobacterium</taxon>
    </lineage>
</organism>
<protein>
    <submittedName>
        <fullName evidence="1">Uncharacterized protein</fullName>
    </submittedName>
</protein>
<dbReference type="AlphaFoldDB" id="A0A2V4BWP8"/>
<dbReference type="RefSeq" id="WP_110305255.1">
    <property type="nucleotide sequence ID" value="NZ_QJHK01000002.1"/>
</dbReference>
<accession>A0A2V4BWP8</accession>
<reference evidence="1 2" key="1">
    <citation type="submission" date="2018-05" db="EMBL/GenBank/DDBJ databases">
        <title>Flavobacterium sp. strain IMCC34759, incomplete genome.</title>
        <authorList>
            <person name="Joung Y."/>
            <person name="Cho J."/>
        </authorList>
    </citation>
    <scope>NUCLEOTIDE SEQUENCE [LARGE SCALE GENOMIC DNA]</scope>
    <source>
        <strain evidence="1 2">IMCC34759</strain>
    </source>
</reference>
<evidence type="ECO:0000313" key="2">
    <source>
        <dbReference type="Proteomes" id="UP000247903"/>
    </source>
</evidence>
<dbReference type="EMBL" id="QJHK01000002">
    <property type="protein sequence ID" value="PXY42283.1"/>
    <property type="molecule type" value="Genomic_DNA"/>
</dbReference>
<proteinExistence type="predicted"/>
<dbReference type="Proteomes" id="UP000247903">
    <property type="component" value="Unassembled WGS sequence"/>
</dbReference>
<gene>
    <name evidence="1" type="ORF">DMB65_03380</name>
</gene>
<sequence>MKKTALIAIILLFRCLILSGQINKLPIPTKSFIERTIYSGDFEEKYFTKYLGKKSEHILKRFNDSKDVCAKEYQFKTGIKLKKNSCSEAGTEAEIIFPNYSKNDVIKFIEWFFKNDYSKWNKSKTNYQPKEDGDAGCYLEIKELKDKIILSYSCGC</sequence>
<keyword evidence="2" id="KW-1185">Reference proteome</keyword>
<dbReference type="OrthoDB" id="1429481at2"/>
<comment type="caution">
    <text evidence="1">The sequence shown here is derived from an EMBL/GenBank/DDBJ whole genome shotgun (WGS) entry which is preliminary data.</text>
</comment>